<dbReference type="GO" id="GO:0005524">
    <property type="term" value="F:ATP binding"/>
    <property type="evidence" value="ECO:0007669"/>
    <property type="project" value="UniProtKB-KW"/>
</dbReference>
<keyword evidence="9 16" id="KW-0418">Kinase</keyword>
<evidence type="ECO:0000313" key="17">
    <source>
        <dbReference type="Proteomes" id="UP000024376"/>
    </source>
</evidence>
<dbReference type="SUPFAM" id="SSF52540">
    <property type="entry name" value="P-loop containing nucleoside triphosphate hydrolases"/>
    <property type="match status" value="1"/>
</dbReference>
<gene>
    <name evidence="16" type="ORF">M419DRAFT_93416</name>
</gene>
<feature type="compositionally biased region" description="Low complexity" evidence="14">
    <location>
        <begin position="24"/>
        <end position="40"/>
    </location>
</feature>
<dbReference type="UniPathway" id="UPA00792"/>
<dbReference type="InterPro" id="IPR006001">
    <property type="entry name" value="Therm_gnt_kin"/>
</dbReference>
<dbReference type="InterPro" id="IPR042099">
    <property type="entry name" value="ANL_N_sf"/>
</dbReference>
<dbReference type="NCBIfam" id="TIGR01746">
    <property type="entry name" value="Thioester-redct"/>
    <property type="match status" value="1"/>
</dbReference>
<dbReference type="InterPro" id="IPR036291">
    <property type="entry name" value="NAD(P)-bd_dom_sf"/>
</dbReference>
<dbReference type="PROSITE" id="PS50075">
    <property type="entry name" value="CARRIER"/>
    <property type="match status" value="1"/>
</dbReference>
<keyword evidence="5" id="KW-0597">Phosphoprotein</keyword>
<dbReference type="Proteomes" id="UP000024376">
    <property type="component" value="Unassembled WGS sequence"/>
</dbReference>
<dbReference type="InterPro" id="IPR013120">
    <property type="entry name" value="FAR_NAD-bd"/>
</dbReference>
<dbReference type="InterPro" id="IPR020845">
    <property type="entry name" value="AMP-binding_CS"/>
</dbReference>
<dbReference type="HOGENOM" id="CLU_002220_2_1_1"/>
<comment type="catalytic activity">
    <reaction evidence="13">
        <text>D-gluconate + ATP = 6-phospho-D-gluconate + ADP + H(+)</text>
        <dbReference type="Rhea" id="RHEA:19433"/>
        <dbReference type="ChEBI" id="CHEBI:15378"/>
        <dbReference type="ChEBI" id="CHEBI:18391"/>
        <dbReference type="ChEBI" id="CHEBI:30616"/>
        <dbReference type="ChEBI" id="CHEBI:58759"/>
        <dbReference type="ChEBI" id="CHEBI:456216"/>
        <dbReference type="EC" id="2.7.1.12"/>
    </reaction>
</comment>
<dbReference type="PANTHER" id="PTHR43439:SF2">
    <property type="entry name" value="ENZYME, PUTATIVE (JCVI)-RELATED"/>
    <property type="match status" value="1"/>
</dbReference>
<dbReference type="GO" id="GO:0046316">
    <property type="term" value="F:gluconokinase activity"/>
    <property type="evidence" value="ECO:0007669"/>
    <property type="project" value="UniProtKB-EC"/>
</dbReference>
<dbReference type="InterPro" id="IPR036736">
    <property type="entry name" value="ACP-like_sf"/>
</dbReference>
<keyword evidence="11" id="KW-0521">NADP</keyword>
<comment type="pathway">
    <text evidence="1">Carbohydrate acid metabolism; D-gluconate degradation.</text>
</comment>
<keyword evidence="7" id="KW-0808">Transferase</keyword>
<evidence type="ECO:0000256" key="10">
    <source>
        <dbReference type="ARBA" id="ARBA00022840"/>
    </source>
</evidence>
<evidence type="ECO:0000256" key="12">
    <source>
        <dbReference type="ARBA" id="ARBA00029835"/>
    </source>
</evidence>
<keyword evidence="10" id="KW-0067">ATP-binding</keyword>
<protein>
    <recommendedName>
        <fullName evidence="3">gluconokinase</fullName>
        <ecNumber evidence="3">2.7.1.12</ecNumber>
    </recommendedName>
    <alternativeName>
        <fullName evidence="12">Gluconate kinase</fullName>
    </alternativeName>
</protein>
<keyword evidence="4" id="KW-0596">Phosphopantetheine</keyword>
<keyword evidence="8" id="KW-0547">Nucleotide-binding</keyword>
<keyword evidence="6" id="KW-0436">Ligase</keyword>
<evidence type="ECO:0000256" key="13">
    <source>
        <dbReference type="ARBA" id="ARBA00048090"/>
    </source>
</evidence>
<proteinExistence type="inferred from homology"/>
<dbReference type="SUPFAM" id="SSF51735">
    <property type="entry name" value="NAD(P)-binding Rossmann-fold domains"/>
    <property type="match status" value="1"/>
</dbReference>
<dbReference type="Gene3D" id="3.40.50.300">
    <property type="entry name" value="P-loop containing nucleotide triphosphate hydrolases"/>
    <property type="match status" value="1"/>
</dbReference>
<dbReference type="InterPro" id="IPR000873">
    <property type="entry name" value="AMP-dep_synth/lig_dom"/>
</dbReference>
<dbReference type="Gene3D" id="1.10.1200.10">
    <property type="entry name" value="ACP-like"/>
    <property type="match status" value="1"/>
</dbReference>
<evidence type="ECO:0000256" key="3">
    <source>
        <dbReference type="ARBA" id="ARBA00012054"/>
    </source>
</evidence>
<dbReference type="InterPro" id="IPR051414">
    <property type="entry name" value="Adenylate-forming_Reductase"/>
</dbReference>
<dbReference type="AlphaFoldDB" id="A0A024RXP5"/>
<dbReference type="SUPFAM" id="SSF47336">
    <property type="entry name" value="ACP-like"/>
    <property type="match status" value="1"/>
</dbReference>
<evidence type="ECO:0000256" key="5">
    <source>
        <dbReference type="ARBA" id="ARBA00022553"/>
    </source>
</evidence>
<evidence type="ECO:0000313" key="16">
    <source>
        <dbReference type="EMBL" id="ETR96741.1"/>
    </source>
</evidence>
<dbReference type="Pfam" id="PF07993">
    <property type="entry name" value="NAD_binding_4"/>
    <property type="match status" value="1"/>
</dbReference>
<evidence type="ECO:0000256" key="4">
    <source>
        <dbReference type="ARBA" id="ARBA00022450"/>
    </source>
</evidence>
<evidence type="ECO:0000256" key="2">
    <source>
        <dbReference type="ARBA" id="ARBA00008420"/>
    </source>
</evidence>
<accession>A0A024RXP5</accession>
<dbReference type="OrthoDB" id="429813at2759"/>
<dbReference type="GO" id="GO:0016874">
    <property type="term" value="F:ligase activity"/>
    <property type="evidence" value="ECO:0007669"/>
    <property type="project" value="UniProtKB-KW"/>
</dbReference>
<evidence type="ECO:0000259" key="15">
    <source>
        <dbReference type="PROSITE" id="PS50075"/>
    </source>
</evidence>
<dbReference type="InterPro" id="IPR027417">
    <property type="entry name" value="P-loop_NTPase"/>
</dbReference>
<dbReference type="GO" id="GO:0005975">
    <property type="term" value="P:carbohydrate metabolic process"/>
    <property type="evidence" value="ECO:0007669"/>
    <property type="project" value="InterPro"/>
</dbReference>
<evidence type="ECO:0000256" key="1">
    <source>
        <dbReference type="ARBA" id="ARBA00004875"/>
    </source>
</evidence>
<dbReference type="Gene3D" id="3.40.50.720">
    <property type="entry name" value="NAD(P)-binding Rossmann-like Domain"/>
    <property type="match status" value="1"/>
</dbReference>
<name>A0A024RXP5_HYPJR</name>
<evidence type="ECO:0000256" key="6">
    <source>
        <dbReference type="ARBA" id="ARBA00022598"/>
    </source>
</evidence>
<dbReference type="Pfam" id="PF00501">
    <property type="entry name" value="AMP-binding"/>
    <property type="match status" value="1"/>
</dbReference>
<dbReference type="Gene3D" id="3.40.50.12780">
    <property type="entry name" value="N-terminal domain of ligase-like"/>
    <property type="match status" value="1"/>
</dbReference>
<reference evidence="17" key="1">
    <citation type="journal article" date="2013" name="Ind. Biotechnol.">
        <title>Comparative genomics analysis of Trichoderma reesei strains.</title>
        <authorList>
            <person name="Koike H."/>
            <person name="Aerts A."/>
            <person name="LaButti K."/>
            <person name="Grigoriev I.V."/>
            <person name="Baker S.E."/>
        </authorList>
    </citation>
    <scope>NUCLEOTIDE SEQUENCE [LARGE SCALE GENOMIC DNA]</scope>
    <source>
        <strain evidence="17">ATCC 56765 / BCRC 32924 / NRRL 11460 / Rut C-30</strain>
    </source>
</reference>
<evidence type="ECO:0000256" key="8">
    <source>
        <dbReference type="ARBA" id="ARBA00022741"/>
    </source>
</evidence>
<organism evidence="16 17">
    <name type="scientific">Hypocrea jecorina (strain ATCC 56765 / BCRC 32924 / NRRL 11460 / Rut C-30)</name>
    <name type="common">Trichoderma reesei</name>
    <dbReference type="NCBI Taxonomy" id="1344414"/>
    <lineage>
        <taxon>Eukaryota</taxon>
        <taxon>Fungi</taxon>
        <taxon>Dikarya</taxon>
        <taxon>Ascomycota</taxon>
        <taxon>Pezizomycotina</taxon>
        <taxon>Sordariomycetes</taxon>
        <taxon>Hypocreomycetidae</taxon>
        <taxon>Hypocreales</taxon>
        <taxon>Hypocreaceae</taxon>
        <taxon>Trichoderma</taxon>
    </lineage>
</organism>
<dbReference type="Pfam" id="PF23562">
    <property type="entry name" value="AMP-binding_C_3"/>
    <property type="match status" value="1"/>
</dbReference>
<comment type="similarity">
    <text evidence="2">Belongs to the gluconokinase GntK/GntV family.</text>
</comment>
<dbReference type="InterPro" id="IPR010080">
    <property type="entry name" value="Thioester_reductase-like_dom"/>
</dbReference>
<evidence type="ECO:0000256" key="9">
    <source>
        <dbReference type="ARBA" id="ARBA00022777"/>
    </source>
</evidence>
<dbReference type="GO" id="GO:0031177">
    <property type="term" value="F:phosphopantetheine binding"/>
    <property type="evidence" value="ECO:0007669"/>
    <property type="project" value="InterPro"/>
</dbReference>
<sequence length="1227" mass="135622">MPATIYIPSSRPKPPEASPGLGLAPSVATSTTPTTTSKPDSALRTVDALVRQRAINYPRDHIVSYPRSGIDYVNYNLQQLDVFAWRVATHYAQSIPTRKSSKEKPRVVALLGLSNLEYLITLLALTKLGHTVLLVSTRITVEAVESLVNATSAATIIADKKHFNTARGVQQLVPSLELLDIIDRAAFEYPIEAHGDTQLDSHLDPEVETHNIAFIIHSSGSTGHPKPIYQPHRACLANYAVSMEMKSFITLPLFHNHGICNFFRALYCRKSIHLYNAELPLTQDYLLKVMQAHRFEIFYGVPYALKLLSESHRGISLLQELKVVMYGGSACPDDLGNLLVDNGVNLIGHYGATEVGQLMTSFRPEGDKAWNYVRETDNVSSFLRWVQRGPNLYECVVLDGWPSKVQSNQPDGSYATKDLFQPHPSIPRAWKYIARLDDTIVLVNGEKFNPVLMEGKIRSNKSVAEAVVFGAGRSHLGLLLVPAATLAGRSEGEILDMVWPIVTSANQSADSFARISRNMIRILPHDCAYPRTDKGSIIRQAFYKQFQHEIEETYDRVDTVPGELSRLNLSELQQFLSDLLTSALRMANPVEADDDFFVLGLDSLQAIQMRSEILRRIDIGGNKLGQQVVFEHPTIKRLSSFLLSLRTGGDTREEPSIIQQMGSLVMKYSAKIPSKATDAAVVVTGATGSLGAHVVAKLASRPDINQVYCLVRARDPSHGHQRVVSSMLQRRVYHLLPLSSRRKIKALPSDLSEPDLGLSQEDYRTVTENLTAVVHCAWSVNFNMHLLSFEKANIAGVCNLISLCQSAQSPASMNFCSSVSTCSQATETPVPERVPDFSWAQNMGYAQSKSVAEHICARAASQGVTTRVLRIGQIIGDTEHGVWNAQEAVPMMLQTAVTIGTLPKLQETPSWLPVDVVADAVTDISLSGAGSVFANVTNPQVFSWTGDLLPALRKCGLVFDEVEPKEWIKRLRGSNPDPIANPPIKLVDFFASKYDKDSFSPPKLFATDVAQSLSPALSKFPSLQESHVAKFVGFLTDRAWNIPTSPTRIQKRAIIMIGPCGTGKSTIGRALSQTLDVPFIEGDELHSCLSIEKMQSGVSLTDDDRTSWLDRISQRATDTLFNLAHDSVVISCSALKEAYRDKIRLHLSALKVKVVFIDLQADKEALVKRLKERHGHYMSVDLVDSQLASYEKPSGKEYDVVPIDAELDEKTVLMTVRWVLDDAVGWL</sequence>
<dbReference type="NCBIfam" id="TIGR01313">
    <property type="entry name" value="therm_gnt_kin"/>
    <property type="match status" value="1"/>
</dbReference>
<feature type="domain" description="Carrier" evidence="15">
    <location>
        <begin position="563"/>
        <end position="646"/>
    </location>
</feature>
<evidence type="ECO:0000256" key="7">
    <source>
        <dbReference type="ARBA" id="ARBA00022679"/>
    </source>
</evidence>
<dbReference type="SMART" id="SM00823">
    <property type="entry name" value="PKS_PP"/>
    <property type="match status" value="1"/>
</dbReference>
<dbReference type="PANTHER" id="PTHR43439">
    <property type="entry name" value="PHENYLACETATE-COENZYME A LIGASE"/>
    <property type="match status" value="1"/>
</dbReference>
<dbReference type="EC" id="2.7.1.12" evidence="3"/>
<dbReference type="InterPro" id="IPR009081">
    <property type="entry name" value="PP-bd_ACP"/>
</dbReference>
<dbReference type="EMBL" id="KI911190">
    <property type="protein sequence ID" value="ETR96741.1"/>
    <property type="molecule type" value="Genomic_DNA"/>
</dbReference>
<dbReference type="Pfam" id="PF00550">
    <property type="entry name" value="PP-binding"/>
    <property type="match status" value="1"/>
</dbReference>
<dbReference type="CDD" id="cd02021">
    <property type="entry name" value="GntK"/>
    <property type="match status" value="1"/>
</dbReference>
<dbReference type="Pfam" id="PF13671">
    <property type="entry name" value="AAA_33"/>
    <property type="match status" value="1"/>
</dbReference>
<evidence type="ECO:0000256" key="14">
    <source>
        <dbReference type="SAM" id="MobiDB-lite"/>
    </source>
</evidence>
<dbReference type="SUPFAM" id="SSF56801">
    <property type="entry name" value="Acetyl-CoA synthetase-like"/>
    <property type="match status" value="1"/>
</dbReference>
<dbReference type="InterPro" id="IPR020806">
    <property type="entry name" value="PKS_PP-bd"/>
</dbReference>
<evidence type="ECO:0000256" key="11">
    <source>
        <dbReference type="ARBA" id="ARBA00022857"/>
    </source>
</evidence>
<feature type="region of interest" description="Disordered" evidence="14">
    <location>
        <begin position="1"/>
        <end position="40"/>
    </location>
</feature>
<dbReference type="KEGG" id="trr:M419DRAFT_93416"/>
<dbReference type="PROSITE" id="PS00455">
    <property type="entry name" value="AMP_BINDING"/>
    <property type="match status" value="1"/>
</dbReference>